<evidence type="ECO:0000313" key="6">
    <source>
        <dbReference type="Proteomes" id="UP000245461"/>
    </source>
</evidence>
<dbReference type="SMART" id="SM00530">
    <property type="entry name" value="HTH_XRE"/>
    <property type="match status" value="1"/>
</dbReference>
<dbReference type="PROSITE" id="PS50943">
    <property type="entry name" value="HTH_CROC1"/>
    <property type="match status" value="1"/>
</dbReference>
<dbReference type="SUPFAM" id="SSF47413">
    <property type="entry name" value="lambda repressor-like DNA-binding domains"/>
    <property type="match status" value="1"/>
</dbReference>
<evidence type="ECO:0000259" key="4">
    <source>
        <dbReference type="PROSITE" id="PS50943"/>
    </source>
</evidence>
<evidence type="ECO:0000256" key="2">
    <source>
        <dbReference type="ARBA" id="ARBA00023125"/>
    </source>
</evidence>
<keyword evidence="1" id="KW-0805">Transcription regulation</keyword>
<dbReference type="OrthoDB" id="7219726at2"/>
<sequence>MPVNAGDRIRAFREALGLTQQEMAAKIGVPFRTFQSYESGSSTPKFAYLQRLAELGCDIAWLITGTPAAPMPAPVSQPQLDAPATRAIPLYDAQFSAGKGLLPPENEWSQDVKLPEDWVRRVTGRSPKNLIMAQAEGDSMEPTISSGDEMLIDITDRLLTNGKIYALSVAGTLLVKRIQLSVSGIIKLISDNKDYDPEEIDHNTSTEIQVIGQVVWWGHKAR</sequence>
<dbReference type="PANTHER" id="PTHR40661:SF3">
    <property type="entry name" value="FELS-1 PROPHAGE TRANSCRIPTIONAL REGULATOR"/>
    <property type="match status" value="1"/>
</dbReference>
<evidence type="ECO:0000256" key="3">
    <source>
        <dbReference type="ARBA" id="ARBA00023163"/>
    </source>
</evidence>
<dbReference type="InterPro" id="IPR015927">
    <property type="entry name" value="Peptidase_S24_S26A/B/C"/>
</dbReference>
<evidence type="ECO:0000313" key="5">
    <source>
        <dbReference type="EMBL" id="PWR26001.1"/>
    </source>
</evidence>
<dbReference type="CDD" id="cd06529">
    <property type="entry name" value="S24_LexA-like"/>
    <property type="match status" value="1"/>
</dbReference>
<comment type="caution">
    <text evidence="5">The sequence shown here is derived from an EMBL/GenBank/DDBJ whole genome shotgun (WGS) entry which is preliminary data.</text>
</comment>
<dbReference type="Proteomes" id="UP000245461">
    <property type="component" value="Unassembled WGS sequence"/>
</dbReference>
<dbReference type="InterPro" id="IPR039418">
    <property type="entry name" value="LexA-like"/>
</dbReference>
<protein>
    <recommendedName>
        <fullName evidence="4">HTH cro/C1-type domain-containing protein</fullName>
    </recommendedName>
</protein>
<accession>A0A317EGV6</accession>
<dbReference type="Gene3D" id="1.10.260.40">
    <property type="entry name" value="lambda repressor-like DNA-binding domains"/>
    <property type="match status" value="1"/>
</dbReference>
<dbReference type="Pfam" id="PF01381">
    <property type="entry name" value="HTH_3"/>
    <property type="match status" value="1"/>
</dbReference>
<dbReference type="AlphaFoldDB" id="A0A317EGV6"/>
<name>A0A317EGV6_9PROT</name>
<dbReference type="Gene3D" id="2.10.109.10">
    <property type="entry name" value="Umud Fragment, subunit A"/>
    <property type="match status" value="1"/>
</dbReference>
<keyword evidence="2" id="KW-0238">DNA-binding</keyword>
<dbReference type="GO" id="GO:0003677">
    <property type="term" value="F:DNA binding"/>
    <property type="evidence" value="ECO:0007669"/>
    <property type="project" value="UniProtKB-KW"/>
</dbReference>
<proteinExistence type="predicted"/>
<dbReference type="PANTHER" id="PTHR40661">
    <property type="match status" value="1"/>
</dbReference>
<dbReference type="InterPro" id="IPR001387">
    <property type="entry name" value="Cro/C1-type_HTH"/>
</dbReference>
<keyword evidence="3" id="KW-0804">Transcription</keyword>
<organism evidence="5 6">
    <name type="scientific">Zavarzinia aquatilis</name>
    <dbReference type="NCBI Taxonomy" id="2211142"/>
    <lineage>
        <taxon>Bacteria</taxon>
        <taxon>Pseudomonadati</taxon>
        <taxon>Pseudomonadota</taxon>
        <taxon>Alphaproteobacteria</taxon>
        <taxon>Rhodospirillales</taxon>
        <taxon>Zavarziniaceae</taxon>
        <taxon>Zavarzinia</taxon>
    </lineage>
</organism>
<dbReference type="InterPro" id="IPR036286">
    <property type="entry name" value="LexA/Signal_pep-like_sf"/>
</dbReference>
<gene>
    <name evidence="5" type="ORF">DKG74_03380</name>
</gene>
<reference evidence="5 6" key="1">
    <citation type="submission" date="2018-05" db="EMBL/GenBank/DDBJ databases">
        <title>Zavarzinia sp. HR-AS.</title>
        <authorList>
            <person name="Lee Y."/>
            <person name="Jeon C.O."/>
        </authorList>
    </citation>
    <scope>NUCLEOTIDE SEQUENCE [LARGE SCALE GENOMIC DNA]</scope>
    <source>
        <strain evidence="5 6">HR-AS</strain>
    </source>
</reference>
<dbReference type="RefSeq" id="WP_109902551.1">
    <property type="nucleotide sequence ID" value="NZ_QGLE01000001.1"/>
</dbReference>
<dbReference type="SUPFAM" id="SSF51306">
    <property type="entry name" value="LexA/Signal peptidase"/>
    <property type="match status" value="1"/>
</dbReference>
<evidence type="ECO:0000256" key="1">
    <source>
        <dbReference type="ARBA" id="ARBA00023015"/>
    </source>
</evidence>
<dbReference type="InterPro" id="IPR010982">
    <property type="entry name" value="Lambda_DNA-bd_dom_sf"/>
</dbReference>
<dbReference type="EMBL" id="QGLE01000001">
    <property type="protein sequence ID" value="PWR26001.1"/>
    <property type="molecule type" value="Genomic_DNA"/>
</dbReference>
<dbReference type="Pfam" id="PF00717">
    <property type="entry name" value="Peptidase_S24"/>
    <property type="match status" value="1"/>
</dbReference>
<keyword evidence="6" id="KW-1185">Reference proteome</keyword>
<dbReference type="CDD" id="cd00093">
    <property type="entry name" value="HTH_XRE"/>
    <property type="match status" value="1"/>
</dbReference>
<feature type="domain" description="HTH cro/C1-type" evidence="4">
    <location>
        <begin position="9"/>
        <end position="62"/>
    </location>
</feature>